<keyword evidence="2" id="KW-0472">Membrane</keyword>
<reference evidence="3 4" key="1">
    <citation type="submission" date="2018-03" db="EMBL/GenBank/DDBJ databases">
        <title>The ancient ancestry and fast evolution of plastids.</title>
        <authorList>
            <person name="Moore K.R."/>
            <person name="Magnabosco C."/>
            <person name="Momper L."/>
            <person name="Gold D.A."/>
            <person name="Bosak T."/>
            <person name="Fournier G.P."/>
        </authorList>
    </citation>
    <scope>NUCLEOTIDE SEQUENCE [LARGE SCALE GENOMIC DNA]</scope>
    <source>
        <strain evidence="3 4">CCALA 037</strain>
    </source>
</reference>
<proteinExistence type="predicted"/>
<keyword evidence="4" id="KW-1185">Reference proteome</keyword>
<gene>
    <name evidence="3" type="ORF">C7B77_16500</name>
</gene>
<feature type="transmembrane region" description="Helical" evidence="2">
    <location>
        <begin position="235"/>
        <end position="255"/>
    </location>
</feature>
<keyword evidence="2" id="KW-1133">Transmembrane helix</keyword>
<evidence type="ECO:0000256" key="2">
    <source>
        <dbReference type="SAM" id="Phobius"/>
    </source>
</evidence>
<feature type="transmembrane region" description="Helical" evidence="2">
    <location>
        <begin position="287"/>
        <end position="308"/>
    </location>
</feature>
<dbReference type="Proteomes" id="UP000238937">
    <property type="component" value="Unassembled WGS sequence"/>
</dbReference>
<keyword evidence="2" id="KW-0812">Transmembrane</keyword>
<name>A0A2T1GCB6_9CYAN</name>
<protein>
    <submittedName>
        <fullName evidence="3">Uncharacterized protein</fullName>
    </submittedName>
</protein>
<dbReference type="AlphaFoldDB" id="A0A2T1GCB6"/>
<evidence type="ECO:0000256" key="1">
    <source>
        <dbReference type="SAM" id="Coils"/>
    </source>
</evidence>
<keyword evidence="1" id="KW-0175">Coiled coil</keyword>
<sequence>MLQLLLSRSKIQWAAHQAELAYREASKLYEKLEQTARDFQEVKLKQDEALWEQLEGQTSRLRNRKLKPHLERLLKSESAGLQSRVGIILKQEPNNRKLARMLTPHVDRTREERLNILEDWLIAKPQETLQYSKSILDIQNQLTTIKINTENFADRLSALQKIALPDCDDLTFWDRFVSRDCQRHLKQTSYNLEYLATGRSLFDQTIETIRGLVEIEGQKQQLAREAAETIRNRNLNILVAMVGTGLSATSLSAAIRQKAAQDALNYFGIKLDEGAVDGAIGLYLSNLLFHALVGCIFAIVAGVLFWWLTRHSKGKL</sequence>
<comment type="caution">
    <text evidence="3">The sequence shown here is derived from an EMBL/GenBank/DDBJ whole genome shotgun (WGS) entry which is preliminary data.</text>
</comment>
<accession>A0A2T1GCB6</accession>
<evidence type="ECO:0000313" key="3">
    <source>
        <dbReference type="EMBL" id="PSB54989.1"/>
    </source>
</evidence>
<feature type="coiled-coil region" evidence="1">
    <location>
        <begin position="15"/>
        <end position="42"/>
    </location>
</feature>
<dbReference type="EMBL" id="PVWO01000219">
    <property type="protein sequence ID" value="PSB54989.1"/>
    <property type="molecule type" value="Genomic_DNA"/>
</dbReference>
<organism evidence="3 4">
    <name type="scientific">Chamaesiphon polymorphus CCALA 037</name>
    <dbReference type="NCBI Taxonomy" id="2107692"/>
    <lineage>
        <taxon>Bacteria</taxon>
        <taxon>Bacillati</taxon>
        <taxon>Cyanobacteriota</taxon>
        <taxon>Cyanophyceae</taxon>
        <taxon>Gomontiellales</taxon>
        <taxon>Chamaesiphonaceae</taxon>
        <taxon>Chamaesiphon</taxon>
    </lineage>
</organism>
<evidence type="ECO:0000313" key="4">
    <source>
        <dbReference type="Proteomes" id="UP000238937"/>
    </source>
</evidence>